<dbReference type="Pfam" id="PF08281">
    <property type="entry name" value="Sigma70_r4_2"/>
    <property type="match status" value="1"/>
</dbReference>
<reference evidence="9" key="1">
    <citation type="journal article" date="2019" name="Int. J. Syst. Evol. Microbiol.">
        <title>The Global Catalogue of Microorganisms (GCM) 10K type strain sequencing project: providing services to taxonomists for standard genome sequencing and annotation.</title>
        <authorList>
            <consortium name="The Broad Institute Genomics Platform"/>
            <consortium name="The Broad Institute Genome Sequencing Center for Infectious Disease"/>
            <person name="Wu L."/>
            <person name="Ma J."/>
        </authorList>
    </citation>
    <scope>NUCLEOTIDE SEQUENCE [LARGE SCALE GENOMIC DNA]</scope>
    <source>
        <strain evidence="9">JCM 18459</strain>
    </source>
</reference>
<evidence type="ECO:0000259" key="6">
    <source>
        <dbReference type="Pfam" id="PF04542"/>
    </source>
</evidence>
<dbReference type="Proteomes" id="UP001500221">
    <property type="component" value="Unassembled WGS sequence"/>
</dbReference>
<evidence type="ECO:0000256" key="5">
    <source>
        <dbReference type="ARBA" id="ARBA00023163"/>
    </source>
</evidence>
<gene>
    <name evidence="8" type="ORF">GCM10023340_07500</name>
</gene>
<evidence type="ECO:0000256" key="1">
    <source>
        <dbReference type="ARBA" id="ARBA00010641"/>
    </source>
</evidence>
<accession>A0ABP9P9J8</accession>
<dbReference type="InterPro" id="IPR013325">
    <property type="entry name" value="RNA_pol_sigma_r2"/>
</dbReference>
<keyword evidence="5" id="KW-0804">Transcription</keyword>
<evidence type="ECO:0000259" key="7">
    <source>
        <dbReference type="Pfam" id="PF08281"/>
    </source>
</evidence>
<keyword evidence="3" id="KW-0731">Sigma factor</keyword>
<dbReference type="InterPro" id="IPR014284">
    <property type="entry name" value="RNA_pol_sigma-70_dom"/>
</dbReference>
<dbReference type="RefSeq" id="WP_345454657.1">
    <property type="nucleotide sequence ID" value="NZ_BAABKG010000001.1"/>
</dbReference>
<evidence type="ECO:0000313" key="8">
    <source>
        <dbReference type="EMBL" id="GAA5143009.1"/>
    </source>
</evidence>
<dbReference type="NCBIfam" id="TIGR02937">
    <property type="entry name" value="sigma70-ECF"/>
    <property type="match status" value="1"/>
</dbReference>
<comment type="similarity">
    <text evidence="1">Belongs to the sigma-70 factor family. ECF subfamily.</text>
</comment>
<dbReference type="PANTHER" id="PTHR43133:SF50">
    <property type="entry name" value="ECF RNA POLYMERASE SIGMA FACTOR SIGM"/>
    <property type="match status" value="1"/>
</dbReference>
<keyword evidence="4" id="KW-0238">DNA-binding</keyword>
<evidence type="ECO:0000256" key="3">
    <source>
        <dbReference type="ARBA" id="ARBA00023082"/>
    </source>
</evidence>
<dbReference type="SUPFAM" id="SSF88659">
    <property type="entry name" value="Sigma3 and sigma4 domains of RNA polymerase sigma factors"/>
    <property type="match status" value="1"/>
</dbReference>
<evidence type="ECO:0000256" key="2">
    <source>
        <dbReference type="ARBA" id="ARBA00023015"/>
    </source>
</evidence>
<dbReference type="CDD" id="cd06171">
    <property type="entry name" value="Sigma70_r4"/>
    <property type="match status" value="1"/>
</dbReference>
<dbReference type="InterPro" id="IPR007627">
    <property type="entry name" value="RNA_pol_sigma70_r2"/>
</dbReference>
<keyword evidence="9" id="KW-1185">Reference proteome</keyword>
<dbReference type="Gene3D" id="1.10.10.10">
    <property type="entry name" value="Winged helix-like DNA-binding domain superfamily/Winged helix DNA-binding domain"/>
    <property type="match status" value="1"/>
</dbReference>
<dbReference type="NCBIfam" id="TIGR02983">
    <property type="entry name" value="SigE-fam_strep"/>
    <property type="match status" value="1"/>
</dbReference>
<dbReference type="InterPro" id="IPR039425">
    <property type="entry name" value="RNA_pol_sigma-70-like"/>
</dbReference>
<dbReference type="EMBL" id="BAABKG010000001">
    <property type="protein sequence ID" value="GAA5143009.1"/>
    <property type="molecule type" value="Genomic_DNA"/>
</dbReference>
<evidence type="ECO:0000256" key="4">
    <source>
        <dbReference type="ARBA" id="ARBA00023125"/>
    </source>
</evidence>
<dbReference type="Pfam" id="PF04542">
    <property type="entry name" value="Sigma70_r2"/>
    <property type="match status" value="1"/>
</dbReference>
<dbReference type="SUPFAM" id="SSF88946">
    <property type="entry name" value="Sigma2 domain of RNA polymerase sigma factors"/>
    <property type="match status" value="1"/>
</dbReference>
<dbReference type="InterPro" id="IPR014325">
    <property type="entry name" value="RNA_pol_sigma-E_actinobac"/>
</dbReference>
<dbReference type="InterPro" id="IPR013249">
    <property type="entry name" value="RNA_pol_sigma70_r4_t2"/>
</dbReference>
<proteinExistence type="inferred from homology"/>
<evidence type="ECO:0000313" key="9">
    <source>
        <dbReference type="Proteomes" id="UP001500221"/>
    </source>
</evidence>
<dbReference type="PANTHER" id="PTHR43133">
    <property type="entry name" value="RNA POLYMERASE ECF-TYPE SIGMA FACTO"/>
    <property type="match status" value="1"/>
</dbReference>
<organism evidence="8 9">
    <name type="scientific">Nocardioides marinquilinus</name>
    <dbReference type="NCBI Taxonomy" id="1210400"/>
    <lineage>
        <taxon>Bacteria</taxon>
        <taxon>Bacillati</taxon>
        <taxon>Actinomycetota</taxon>
        <taxon>Actinomycetes</taxon>
        <taxon>Propionibacteriales</taxon>
        <taxon>Nocardioidaceae</taxon>
        <taxon>Nocardioides</taxon>
    </lineage>
</organism>
<name>A0ABP9P9J8_9ACTN</name>
<dbReference type="InterPro" id="IPR036388">
    <property type="entry name" value="WH-like_DNA-bd_sf"/>
</dbReference>
<dbReference type="Gene3D" id="1.10.1740.10">
    <property type="match status" value="1"/>
</dbReference>
<keyword evidence="2" id="KW-0805">Transcription regulation</keyword>
<feature type="domain" description="RNA polymerase sigma-70 region 2" evidence="6">
    <location>
        <begin position="14"/>
        <end position="81"/>
    </location>
</feature>
<protein>
    <submittedName>
        <fullName evidence="8">SigE family RNA polymerase sigma factor</fullName>
    </submittedName>
</protein>
<dbReference type="InterPro" id="IPR013324">
    <property type="entry name" value="RNA_pol_sigma_r3/r4-like"/>
</dbReference>
<sequence>MRAAQRDREFTEFVAARQQHLRRIAYAVCGDWNRADDVLQSALTKLYVAWPRVRRAGTEEAYLRRIIVRTDIDEHRRTWRRREQPGLDGHDRAAREGLGVEDRSALFEALQSLPEMQRKTVLLRHWLGLSVEETASELGIATGTVKSHTSRGVAALQQVLAAT</sequence>
<feature type="domain" description="RNA polymerase sigma factor 70 region 4 type 2" evidence="7">
    <location>
        <begin position="105"/>
        <end position="156"/>
    </location>
</feature>
<comment type="caution">
    <text evidence="8">The sequence shown here is derived from an EMBL/GenBank/DDBJ whole genome shotgun (WGS) entry which is preliminary data.</text>
</comment>